<name>A0A8H3Z1H1_VENIN</name>
<dbReference type="AlphaFoldDB" id="A0A8H3Z1H1"/>
<dbReference type="EMBL" id="WNWS01000173">
    <property type="protein sequence ID" value="KAE9976481.1"/>
    <property type="molecule type" value="Genomic_DNA"/>
</dbReference>
<reference evidence="1 3" key="1">
    <citation type="submission" date="2018-12" db="EMBL/GenBank/DDBJ databases">
        <title>Venturia inaequalis Genome Resource.</title>
        <authorList>
            <person name="Lichtner F.J."/>
        </authorList>
    </citation>
    <scope>NUCLEOTIDE SEQUENCE [LARGE SCALE GENOMIC DNA]</scope>
    <source>
        <strain evidence="1 3">120213</strain>
        <strain evidence="2 4">DMI_063113</strain>
    </source>
</reference>
<sequence length="145" mass="15889">MEEPTTNQPSPPKPPPLPLIHINGYPGTGKLTIAQHLLIKLNSTAKIPSKLIHNHLLINPADAILHRTQPGYQTLRKKLRAAVLSSLEQEPATYQTAYIFTDFQSLDAVGIPFNADEVNIQARWPSLGAGAIDNLRDSALLEVND</sequence>
<accession>A0A8H3Z1H1</accession>
<evidence type="ECO:0000313" key="2">
    <source>
        <dbReference type="EMBL" id="KAE9989273.1"/>
    </source>
</evidence>
<protein>
    <submittedName>
        <fullName evidence="1">Uncharacterized protein</fullName>
    </submittedName>
</protein>
<keyword evidence="4" id="KW-1185">Reference proteome</keyword>
<comment type="caution">
    <text evidence="1">The sequence shown here is derived from an EMBL/GenBank/DDBJ whole genome shotgun (WGS) entry which is preliminary data.</text>
</comment>
<proteinExistence type="predicted"/>
<dbReference type="Proteomes" id="UP000447873">
    <property type="component" value="Unassembled WGS sequence"/>
</dbReference>
<evidence type="ECO:0000313" key="1">
    <source>
        <dbReference type="EMBL" id="KAE9976481.1"/>
    </source>
</evidence>
<dbReference type="EMBL" id="WNWR01000195">
    <property type="protein sequence ID" value="KAE9989273.1"/>
    <property type="molecule type" value="Genomic_DNA"/>
</dbReference>
<evidence type="ECO:0000313" key="4">
    <source>
        <dbReference type="Proteomes" id="UP000490939"/>
    </source>
</evidence>
<gene>
    <name evidence="2" type="ORF">EG327_002891</name>
    <name evidence="1" type="ORF">EG328_002597</name>
</gene>
<organism evidence="1 3">
    <name type="scientific">Venturia inaequalis</name>
    <name type="common">Apple scab fungus</name>
    <dbReference type="NCBI Taxonomy" id="5025"/>
    <lineage>
        <taxon>Eukaryota</taxon>
        <taxon>Fungi</taxon>
        <taxon>Dikarya</taxon>
        <taxon>Ascomycota</taxon>
        <taxon>Pezizomycotina</taxon>
        <taxon>Dothideomycetes</taxon>
        <taxon>Pleosporomycetidae</taxon>
        <taxon>Venturiales</taxon>
        <taxon>Venturiaceae</taxon>
        <taxon>Venturia</taxon>
    </lineage>
</organism>
<dbReference type="Proteomes" id="UP000490939">
    <property type="component" value="Unassembled WGS sequence"/>
</dbReference>
<evidence type="ECO:0000313" key="3">
    <source>
        <dbReference type="Proteomes" id="UP000447873"/>
    </source>
</evidence>